<evidence type="ECO:0000256" key="9">
    <source>
        <dbReference type="SAM" id="SignalP"/>
    </source>
</evidence>
<evidence type="ECO:0000256" key="8">
    <source>
        <dbReference type="SAM" id="Phobius"/>
    </source>
</evidence>
<keyword evidence="5 8" id="KW-0472">Membrane</keyword>
<dbReference type="Proteomes" id="UP000676776">
    <property type="component" value="Unassembled WGS sequence"/>
</dbReference>
<sequence>MNLKKIATTVVICLVFAVLTAQNKTKADSLEQIYLTKSLSVEEELDVLGKLAQYSPDIDKGLKYSEKLLQLARSQNSIDDQLQALLQKGNSLTRKGDLSLALQTYLEGVKIADSSKKQELLGASYIAIAGVYSVMDNKENTIGYYRKAIKVLEDLPNKLVYASALENLGDEYNLNLGQPDSALYYFEQSGKIFNELNNKLGIAYNLGNKGLAYAQKRQTKLAESNINEAMVLLAELGDYYAISSYLAYMSDIFLVKGDYDTANFYAQNSLDMAQQNGLKDQISEAYLKLSEIAEAKTENGLALDLYKSHIRYRDSVKNITVAQKLAKQTREAELQKKQNLLDLSAEREKKQQVIVLATAICLLLIGLLAFGLYRRTIFISKSKKLIEAERNRSDELLLNILPEQTANELKLSGKVDAKRYEEVTILFSDFKGFTSYSEKLTPEKVVKTIGFYFSEFDKIIEKYNLEKIKTIGDAYMCASGLPRPNKNHAYDIASAALEMIDFINSVKSNGSEDFNFDIRIGINSGPVVAGVVGTKKFAYDIWGDAVNIASRMESSSQINKINISEATYTKIKDHFECEYRGELDVKNKGQLRMYFVNSKKLT</sequence>
<dbReference type="InterPro" id="IPR019734">
    <property type="entry name" value="TPR_rpt"/>
</dbReference>
<dbReference type="InterPro" id="IPR018297">
    <property type="entry name" value="A/G_cyclase_CS"/>
</dbReference>
<comment type="subcellular location">
    <subcellularLocation>
        <location evidence="1">Membrane</location>
    </subcellularLocation>
</comment>
<evidence type="ECO:0000256" key="2">
    <source>
        <dbReference type="ARBA" id="ARBA00022692"/>
    </source>
</evidence>
<evidence type="ECO:0000256" key="3">
    <source>
        <dbReference type="ARBA" id="ARBA00022741"/>
    </source>
</evidence>
<evidence type="ECO:0000259" key="10">
    <source>
        <dbReference type="PROSITE" id="PS50125"/>
    </source>
</evidence>
<keyword evidence="6 7" id="KW-0456">Lyase</keyword>
<keyword evidence="3" id="KW-0547">Nucleotide-binding</keyword>
<keyword evidence="4 8" id="KW-1133">Transmembrane helix</keyword>
<gene>
    <name evidence="11" type="ORF">J4050_13090</name>
</gene>
<proteinExistence type="inferred from homology"/>
<dbReference type="RefSeq" id="WP_208155038.1">
    <property type="nucleotide sequence ID" value="NZ_JAGEVF010000011.1"/>
</dbReference>
<keyword evidence="9" id="KW-0732">Signal</keyword>
<dbReference type="InterPro" id="IPR050401">
    <property type="entry name" value="Cyclic_nucleotide_synthase"/>
</dbReference>
<dbReference type="CDD" id="cd07302">
    <property type="entry name" value="CHD"/>
    <property type="match status" value="1"/>
</dbReference>
<dbReference type="Pfam" id="PF00211">
    <property type="entry name" value="Guanylate_cyc"/>
    <property type="match status" value="1"/>
</dbReference>
<dbReference type="InterPro" id="IPR011990">
    <property type="entry name" value="TPR-like_helical_dom_sf"/>
</dbReference>
<evidence type="ECO:0000313" key="12">
    <source>
        <dbReference type="Proteomes" id="UP000676776"/>
    </source>
</evidence>
<dbReference type="PANTHER" id="PTHR11920">
    <property type="entry name" value="GUANYLYL CYCLASE"/>
    <property type="match status" value="1"/>
</dbReference>
<dbReference type="SMART" id="SM00044">
    <property type="entry name" value="CYCc"/>
    <property type="match status" value="1"/>
</dbReference>
<feature type="transmembrane region" description="Helical" evidence="8">
    <location>
        <begin position="353"/>
        <end position="373"/>
    </location>
</feature>
<accession>A0ABS3T7F3</accession>
<dbReference type="PROSITE" id="PS50125">
    <property type="entry name" value="GUANYLATE_CYCLASE_2"/>
    <property type="match status" value="1"/>
</dbReference>
<name>A0ABS3T7F3_9FLAO</name>
<dbReference type="SUPFAM" id="SSF48452">
    <property type="entry name" value="TPR-like"/>
    <property type="match status" value="2"/>
</dbReference>
<feature type="chain" id="PRO_5046936697" evidence="9">
    <location>
        <begin position="24"/>
        <end position="602"/>
    </location>
</feature>
<dbReference type="PROSITE" id="PS00452">
    <property type="entry name" value="GUANYLATE_CYCLASE_1"/>
    <property type="match status" value="1"/>
</dbReference>
<dbReference type="InterPro" id="IPR001054">
    <property type="entry name" value="A/G_cyclase"/>
</dbReference>
<comment type="caution">
    <text evidence="11">The sequence shown here is derived from an EMBL/GenBank/DDBJ whole genome shotgun (WGS) entry which is preliminary data.</text>
</comment>
<organism evidence="11 12">
    <name type="scientific">Winogradskyella pelagia</name>
    <dbReference type="NCBI Taxonomy" id="2819984"/>
    <lineage>
        <taxon>Bacteria</taxon>
        <taxon>Pseudomonadati</taxon>
        <taxon>Bacteroidota</taxon>
        <taxon>Flavobacteriia</taxon>
        <taxon>Flavobacteriales</taxon>
        <taxon>Flavobacteriaceae</taxon>
        <taxon>Winogradskyella</taxon>
    </lineage>
</organism>
<reference evidence="11 12" key="1">
    <citation type="submission" date="2021-03" db="EMBL/GenBank/DDBJ databases">
        <title>Winogradskyella sp. nov., isolated from costal sediment.</title>
        <authorList>
            <person name="Gao C."/>
        </authorList>
    </citation>
    <scope>NUCLEOTIDE SEQUENCE [LARGE SCALE GENOMIC DNA]</scope>
    <source>
        <strain evidence="11 12">DF17</strain>
    </source>
</reference>
<keyword evidence="12" id="KW-1185">Reference proteome</keyword>
<evidence type="ECO:0000256" key="7">
    <source>
        <dbReference type="RuleBase" id="RU000405"/>
    </source>
</evidence>
<dbReference type="SUPFAM" id="SSF55073">
    <property type="entry name" value="Nucleotide cyclase"/>
    <property type="match status" value="1"/>
</dbReference>
<evidence type="ECO:0000313" key="11">
    <source>
        <dbReference type="EMBL" id="MBO3117685.1"/>
    </source>
</evidence>
<dbReference type="InterPro" id="IPR029787">
    <property type="entry name" value="Nucleotide_cyclase"/>
</dbReference>
<dbReference type="PANTHER" id="PTHR11920:SF335">
    <property type="entry name" value="GUANYLATE CYCLASE"/>
    <property type="match status" value="1"/>
</dbReference>
<feature type="domain" description="Guanylate cyclase" evidence="10">
    <location>
        <begin position="424"/>
        <end position="553"/>
    </location>
</feature>
<protein>
    <submittedName>
        <fullName evidence="11">Adenylate/guanylate cyclase domain-containing protein</fullName>
    </submittedName>
</protein>
<evidence type="ECO:0000256" key="4">
    <source>
        <dbReference type="ARBA" id="ARBA00022989"/>
    </source>
</evidence>
<evidence type="ECO:0000256" key="5">
    <source>
        <dbReference type="ARBA" id="ARBA00023136"/>
    </source>
</evidence>
<dbReference type="Gene3D" id="3.30.70.1230">
    <property type="entry name" value="Nucleotide cyclase"/>
    <property type="match status" value="1"/>
</dbReference>
<dbReference type="SMART" id="SM00028">
    <property type="entry name" value="TPR"/>
    <property type="match status" value="5"/>
</dbReference>
<keyword evidence="2 8" id="KW-0812">Transmembrane</keyword>
<feature type="signal peptide" evidence="9">
    <location>
        <begin position="1"/>
        <end position="23"/>
    </location>
</feature>
<dbReference type="Gene3D" id="1.25.40.10">
    <property type="entry name" value="Tetratricopeptide repeat domain"/>
    <property type="match status" value="1"/>
</dbReference>
<evidence type="ECO:0000256" key="6">
    <source>
        <dbReference type="ARBA" id="ARBA00023239"/>
    </source>
</evidence>
<dbReference type="EMBL" id="JAGEVF010000011">
    <property type="protein sequence ID" value="MBO3117685.1"/>
    <property type="molecule type" value="Genomic_DNA"/>
</dbReference>
<evidence type="ECO:0000256" key="1">
    <source>
        <dbReference type="ARBA" id="ARBA00004370"/>
    </source>
</evidence>
<comment type="similarity">
    <text evidence="7">Belongs to the adenylyl cyclase class-4/guanylyl cyclase family.</text>
</comment>